<dbReference type="Gene3D" id="3.40.720.10">
    <property type="entry name" value="Alkaline Phosphatase, subunit A"/>
    <property type="match status" value="1"/>
</dbReference>
<evidence type="ECO:0000256" key="4">
    <source>
        <dbReference type="ARBA" id="ARBA00005524"/>
    </source>
</evidence>
<evidence type="ECO:0000256" key="1">
    <source>
        <dbReference type="ARBA" id="ARBA00000370"/>
    </source>
</evidence>
<dbReference type="PIRSF" id="PIRSF006392">
    <property type="entry name" value="IPGAM_arch"/>
    <property type="match status" value="1"/>
</dbReference>
<accession>A0ABY1JDZ7</accession>
<name>A0ABY1JDZ7_9BACT</name>
<keyword evidence="8" id="KW-1185">Reference proteome</keyword>
<comment type="function">
    <text evidence="2">Catalyzes the interconversion of 2-phosphoglycerate and 3-phosphoglycerate.</text>
</comment>
<dbReference type="Gene3D" id="3.30.70.2130">
    <property type="entry name" value="Metalloenzyme domain"/>
    <property type="match status" value="1"/>
</dbReference>
<sequence>MKRMDLLSELVLENQTKLVLFVIDGLGGLPGKDGKTELEAASTPNLDKLAAKSETGLLQMIEAGITPGSGPGHLALFGYDPLEFRIGRGILEALGVGAHVAPQEVCARGNFATWGPGDVVLDRRAGRISTEKNKELISFLAENIKEIRGVKVRLYPGEEHRFVVVFSGDNLSEEVEDADPQKNGLPMRWANPSSARGNLMATIANEFIKRVRELLAKEEHANGCLLRGFSQAPHMPMLSQLYKIKPVAIATYPMYKGIARLVGMDVVDVVDREHSLEGLFEALSSQWDKYDFFYVHVKYADSYGEDGNYDAKREIIERFDSLLPKALELKPDVLVVTGDHSTPSRLKSHSWHPVPVLLSSPFVRPSGGAAFGERTCASGTLGIMPAYHLMGLMLAHGLRLAKYGA</sequence>
<evidence type="ECO:0000313" key="7">
    <source>
        <dbReference type="EMBL" id="SIN70981.1"/>
    </source>
</evidence>
<dbReference type="SUPFAM" id="SSF53649">
    <property type="entry name" value="Alkaline phosphatase-like"/>
    <property type="match status" value="1"/>
</dbReference>
<dbReference type="InterPro" id="IPR004456">
    <property type="entry name" value="Pglycerate_mutase_ApgM"/>
</dbReference>
<protein>
    <submittedName>
        <fullName evidence="7">Phosphoglycerate mutase</fullName>
    </submittedName>
</protein>
<dbReference type="PANTHER" id="PTHR31209">
    <property type="entry name" value="COFACTOR-INDEPENDENT PHOSPHOGLYCERATE MUTASE"/>
    <property type="match status" value="1"/>
</dbReference>
<gene>
    <name evidence="7" type="ORF">SAMN05444368_1382</name>
</gene>
<evidence type="ECO:0000256" key="5">
    <source>
        <dbReference type="ARBA" id="ARBA00023152"/>
    </source>
</evidence>
<feature type="domain" description="Metalloenzyme" evidence="6">
    <location>
        <begin position="17"/>
        <end position="394"/>
    </location>
</feature>
<evidence type="ECO:0000256" key="2">
    <source>
        <dbReference type="ARBA" id="ARBA00002315"/>
    </source>
</evidence>
<reference evidence="7 8" key="1">
    <citation type="submission" date="2016-11" db="EMBL/GenBank/DDBJ databases">
        <authorList>
            <person name="Varghese N."/>
            <person name="Submissions S."/>
        </authorList>
    </citation>
    <scope>NUCLEOTIDE SEQUENCE [LARGE SCALE GENOMIC DNA]</scope>
    <source>
        <strain evidence="7 8">DSM 20664</strain>
    </source>
</reference>
<dbReference type="RefSeq" id="WP_074199728.1">
    <property type="nucleotide sequence ID" value="NZ_FSQZ01000001.1"/>
</dbReference>
<dbReference type="Proteomes" id="UP000185093">
    <property type="component" value="Unassembled WGS sequence"/>
</dbReference>
<comment type="caution">
    <text evidence="7">The sequence shown here is derived from an EMBL/GenBank/DDBJ whole genome shotgun (WGS) entry which is preliminary data.</text>
</comment>
<dbReference type="PANTHER" id="PTHR31209:SF0">
    <property type="entry name" value="METALLOENZYME DOMAIN-CONTAINING PROTEIN"/>
    <property type="match status" value="1"/>
</dbReference>
<dbReference type="InterPro" id="IPR006124">
    <property type="entry name" value="Metalloenzyme"/>
</dbReference>
<keyword evidence="5" id="KW-0324">Glycolysis</keyword>
<dbReference type="NCBIfam" id="TIGR00306">
    <property type="entry name" value="apgM"/>
    <property type="match status" value="1"/>
</dbReference>
<dbReference type="Pfam" id="PF01676">
    <property type="entry name" value="Metalloenzyme"/>
    <property type="match status" value="1"/>
</dbReference>
<dbReference type="NCBIfam" id="NF003160">
    <property type="entry name" value="PRK04135.1"/>
    <property type="match status" value="1"/>
</dbReference>
<dbReference type="Pfam" id="PF10143">
    <property type="entry name" value="PhosphMutase"/>
    <property type="match status" value="1"/>
</dbReference>
<evidence type="ECO:0000256" key="3">
    <source>
        <dbReference type="ARBA" id="ARBA00004921"/>
    </source>
</evidence>
<proteinExistence type="inferred from homology"/>
<dbReference type="InterPro" id="IPR042253">
    <property type="entry name" value="Pglycerate_mutase_ApgM_sf"/>
</dbReference>
<dbReference type="EMBL" id="FSQZ01000001">
    <property type="protein sequence ID" value="SIN70981.1"/>
    <property type="molecule type" value="Genomic_DNA"/>
</dbReference>
<comment type="pathway">
    <text evidence="3">Carbohydrate degradation.</text>
</comment>
<comment type="catalytic activity">
    <reaction evidence="1">
        <text>(2R)-2-phosphoglycerate = (2R)-3-phosphoglycerate</text>
        <dbReference type="Rhea" id="RHEA:15901"/>
        <dbReference type="ChEBI" id="CHEBI:58272"/>
        <dbReference type="ChEBI" id="CHEBI:58289"/>
        <dbReference type="EC" id="5.4.2.12"/>
    </reaction>
</comment>
<comment type="similarity">
    <text evidence="4">Belongs to the BPG-independent phosphoglycerate mutase family. A-PGAM subfamily.</text>
</comment>
<evidence type="ECO:0000313" key="8">
    <source>
        <dbReference type="Proteomes" id="UP000185093"/>
    </source>
</evidence>
<organism evidence="7 8">
    <name type="scientific">Acetomicrobium flavidum</name>
    <dbReference type="NCBI Taxonomy" id="49896"/>
    <lineage>
        <taxon>Bacteria</taxon>
        <taxon>Thermotogati</taxon>
        <taxon>Synergistota</taxon>
        <taxon>Synergistia</taxon>
        <taxon>Synergistales</taxon>
        <taxon>Acetomicrobiaceae</taxon>
        <taxon>Acetomicrobium</taxon>
    </lineage>
</organism>
<evidence type="ECO:0000259" key="6">
    <source>
        <dbReference type="Pfam" id="PF01676"/>
    </source>
</evidence>
<dbReference type="InterPro" id="IPR017850">
    <property type="entry name" value="Alkaline_phosphatase_core_sf"/>
</dbReference>
<dbReference type="CDD" id="cd16011">
    <property type="entry name" value="iPGM_like"/>
    <property type="match status" value="1"/>
</dbReference>